<accession>A0A0U4EBD2</accession>
<evidence type="ECO:0000313" key="2">
    <source>
        <dbReference type="Proteomes" id="UP000050331"/>
    </source>
</evidence>
<keyword evidence="2" id="KW-1185">Reference proteome</keyword>
<dbReference type="KEGG" id="lao:AOX59_04155"/>
<dbReference type="OrthoDB" id="2955634at2"/>
<dbReference type="Pfam" id="PF05133">
    <property type="entry name" value="SPP1_portal"/>
    <property type="match status" value="1"/>
</dbReference>
<evidence type="ECO:0008006" key="3">
    <source>
        <dbReference type="Google" id="ProtNLM"/>
    </source>
</evidence>
<organism evidence="1 2">
    <name type="scientific">Lentibacillus amyloliquefaciens</name>
    <dbReference type="NCBI Taxonomy" id="1472767"/>
    <lineage>
        <taxon>Bacteria</taxon>
        <taxon>Bacillati</taxon>
        <taxon>Bacillota</taxon>
        <taxon>Bacilli</taxon>
        <taxon>Bacillales</taxon>
        <taxon>Bacillaceae</taxon>
        <taxon>Lentibacillus</taxon>
    </lineage>
</organism>
<dbReference type="InterPro" id="IPR021145">
    <property type="entry name" value="Portal_protein_SPP1_Gp6-like"/>
</dbReference>
<dbReference type="AlphaFoldDB" id="A0A0U4EBD2"/>
<dbReference type="STRING" id="1472767.AOX59_04155"/>
<evidence type="ECO:0000313" key="1">
    <source>
        <dbReference type="EMBL" id="ALX47865.1"/>
    </source>
</evidence>
<dbReference type="Proteomes" id="UP000050331">
    <property type="component" value="Chromosome"/>
</dbReference>
<gene>
    <name evidence="1" type="ORF">AOX59_04155</name>
</gene>
<dbReference type="RefSeq" id="WP_068442248.1">
    <property type="nucleotide sequence ID" value="NZ_CP013862.1"/>
</dbReference>
<name>A0A0U4EBD2_9BACI</name>
<dbReference type="EMBL" id="CP013862">
    <property type="protein sequence ID" value="ALX47865.1"/>
    <property type="molecule type" value="Genomic_DNA"/>
</dbReference>
<reference evidence="1 2" key="1">
    <citation type="submission" date="2016-01" db="EMBL/GenBank/DDBJ databases">
        <title>Complete genome sequence of strain Lentibacillus amyloliquefaciens LAM0015T isolated from saline sediment.</title>
        <authorList>
            <person name="Wang J.-L."/>
            <person name="He M.-X."/>
        </authorList>
    </citation>
    <scope>NUCLEOTIDE SEQUENCE [LARGE SCALE GENOMIC DNA]</scope>
    <source>
        <strain evidence="1 2">LAM0015</strain>
    </source>
</reference>
<sequence length="442" mass="50499">MDLQEYIKNRYDGQFQKFVMEEINSVPQQQHIRQIIDIKEYLGKNQHKVNTRPNETFNGKEMEVERITLNYAKQIVQFTVNFLLGRNPVQLSGVEDVVQELNRVYKKAKYHKIDYRLLGDLVRYGEAFEYVYVKDGQIYSQVLDVAESYPIYDPETNEMLAFIQYYHSDYVDFYVVFTDDVVAKYNNSQGEDIRLVEQRPNITGLPIHYKTDNEVDSTRGHSPLNDIIDILDSMENLLSEAIDGFGRYITGTPVSIGQQLTNVELPKHGNGVGIALDDDADFKYVTNEFDHKAFESLYGTLRNALMDISNMPNILLNGGSTISNVGDIAVESIFYLSLIRANMNSKYLQDGFEQRLDKIRNVLAIQGITFDDDDYEETSFVFSPDMPKDTTQLIENIESLKGIGAISTESVLDNVSFLDKVSEMERLANEGVEQDSGNTVDE</sequence>
<protein>
    <recommendedName>
        <fullName evidence="3">Phage portal protein</fullName>
    </recommendedName>
</protein>
<proteinExistence type="predicted"/>